<dbReference type="InterPro" id="IPR025997">
    <property type="entry name" value="SBP_2_dom"/>
</dbReference>
<dbReference type="Gene3D" id="3.40.50.2300">
    <property type="match status" value="2"/>
</dbReference>
<evidence type="ECO:0000259" key="4">
    <source>
        <dbReference type="Pfam" id="PF13407"/>
    </source>
</evidence>
<dbReference type="AlphaFoldDB" id="A0A2N0Z6W4"/>
<dbReference type="GO" id="GO:0030246">
    <property type="term" value="F:carbohydrate binding"/>
    <property type="evidence" value="ECO:0007669"/>
    <property type="project" value="UniProtKB-ARBA"/>
</dbReference>
<dbReference type="Pfam" id="PF13407">
    <property type="entry name" value="Peripla_BP_4"/>
    <property type="match status" value="1"/>
</dbReference>
<dbReference type="InterPro" id="IPR028082">
    <property type="entry name" value="Peripla_BP_I"/>
</dbReference>
<evidence type="ECO:0000256" key="2">
    <source>
        <dbReference type="ARBA" id="ARBA00007639"/>
    </source>
</evidence>
<organism evidence="5 6">
    <name type="scientific">Niallia nealsonii</name>
    <dbReference type="NCBI Taxonomy" id="115979"/>
    <lineage>
        <taxon>Bacteria</taxon>
        <taxon>Bacillati</taxon>
        <taxon>Bacillota</taxon>
        <taxon>Bacilli</taxon>
        <taxon>Bacillales</taxon>
        <taxon>Bacillaceae</taxon>
        <taxon>Niallia</taxon>
    </lineage>
</organism>
<dbReference type="PANTHER" id="PTHR46847:SF3">
    <property type="entry name" value="GALACTOFURANOSE-BINDING PROTEIN YTFQ"/>
    <property type="match status" value="1"/>
</dbReference>
<evidence type="ECO:0000256" key="3">
    <source>
        <dbReference type="ARBA" id="ARBA00022729"/>
    </source>
</evidence>
<feature type="domain" description="Periplasmic binding protein" evidence="4">
    <location>
        <begin position="43"/>
        <end position="298"/>
    </location>
</feature>
<comment type="caution">
    <text evidence="5">The sequence shown here is derived from an EMBL/GenBank/DDBJ whole genome shotgun (WGS) entry which is preliminary data.</text>
</comment>
<evidence type="ECO:0000313" key="5">
    <source>
        <dbReference type="EMBL" id="PKG25265.1"/>
    </source>
</evidence>
<dbReference type="PROSITE" id="PS51257">
    <property type="entry name" value="PROKAR_LIPOPROTEIN"/>
    <property type="match status" value="1"/>
</dbReference>
<dbReference type="PANTHER" id="PTHR46847">
    <property type="entry name" value="D-ALLOSE-BINDING PERIPLASMIC PROTEIN-RELATED"/>
    <property type="match status" value="1"/>
</dbReference>
<gene>
    <name evidence="5" type="ORF">CWS01_01970</name>
</gene>
<comment type="similarity">
    <text evidence="2">Belongs to the bacterial solute-binding protein 2 family.</text>
</comment>
<dbReference type="OrthoDB" id="9814427at2"/>
<keyword evidence="3" id="KW-0732">Signal</keyword>
<dbReference type="CDD" id="cd06309">
    <property type="entry name" value="PBP1_galactofuranose_YtfQ-like"/>
    <property type="match status" value="1"/>
</dbReference>
<comment type="subcellular location">
    <subcellularLocation>
        <location evidence="1">Cell envelope</location>
    </subcellularLocation>
</comment>
<dbReference type="EMBL" id="PISE01000004">
    <property type="protein sequence ID" value="PKG25265.1"/>
    <property type="molecule type" value="Genomic_DNA"/>
</dbReference>
<reference evidence="5 6" key="1">
    <citation type="journal article" date="2003" name="Int. J. Syst. Evol. Microbiol.">
        <title>Bacillus nealsonii sp. nov., isolated from a spacecraft-assembly facility, whose spores are gamma-radiation resistant.</title>
        <authorList>
            <person name="Venkateswaran K."/>
            <person name="Kempf M."/>
            <person name="Chen F."/>
            <person name="Satomi M."/>
            <person name="Nicholson W."/>
            <person name="Kern R."/>
        </authorList>
    </citation>
    <scope>NUCLEOTIDE SEQUENCE [LARGE SCALE GENOMIC DNA]</scope>
    <source>
        <strain evidence="5 6">FO-92</strain>
    </source>
</reference>
<protein>
    <submittedName>
        <fullName evidence="5">Sugar ABC transporter substrate-binding protein</fullName>
    </submittedName>
</protein>
<dbReference type="SUPFAM" id="SSF53822">
    <property type="entry name" value="Periplasmic binding protein-like I"/>
    <property type="match status" value="1"/>
</dbReference>
<proteinExistence type="inferred from homology"/>
<dbReference type="RefSeq" id="WP_101175370.1">
    <property type="nucleotide sequence ID" value="NZ_PISE01000004.1"/>
</dbReference>
<keyword evidence="6" id="KW-1185">Reference proteome</keyword>
<name>A0A2N0Z6W4_9BACI</name>
<evidence type="ECO:0000313" key="6">
    <source>
        <dbReference type="Proteomes" id="UP000233375"/>
    </source>
</evidence>
<sequence>MIRLRIVLFMFLNVIILFLLTSCKETSSSPKLLQQEQNDRLKVGFSQAENNNPWRIAETNSIKKEAREKNADLIYFDAQGSSEKQLKDVKQILESNVDYLILAPRQYDELAPALQMAKEKNVPVILIDREAKGKPGEDYLTFIAADYIWEGEQAAKWLVHKTNGKANIVEISATTNSTPAKLRALGFRNIINKYPNMKIIESQSGESARSTGQKVMENMIQTVDENITAVYSHADESSIGAIQALKAAGKKPGIDTVIVSIDGEKDALKAIISGEIGATIECSPFLGEKAFQVIDQHQMGVKIPVRIIQPGRIFTLENAQSYLNQTY</sequence>
<accession>A0A2N0Z6W4</accession>
<dbReference type="GO" id="GO:0030313">
    <property type="term" value="C:cell envelope"/>
    <property type="evidence" value="ECO:0007669"/>
    <property type="project" value="UniProtKB-SubCell"/>
</dbReference>
<dbReference type="Proteomes" id="UP000233375">
    <property type="component" value="Unassembled WGS sequence"/>
</dbReference>
<evidence type="ECO:0000256" key="1">
    <source>
        <dbReference type="ARBA" id="ARBA00004196"/>
    </source>
</evidence>